<evidence type="ECO:0000313" key="1">
    <source>
        <dbReference type="EMBL" id="GIJ65167.1"/>
    </source>
</evidence>
<keyword evidence="2" id="KW-1185">Reference proteome</keyword>
<comment type="caution">
    <text evidence="1">The sequence shown here is derived from an EMBL/GenBank/DDBJ whole genome shotgun (WGS) entry which is preliminary data.</text>
</comment>
<dbReference type="AlphaFoldDB" id="A0A8J3ZLK0"/>
<reference evidence="1" key="1">
    <citation type="submission" date="2021-01" db="EMBL/GenBank/DDBJ databases">
        <title>Whole genome shotgun sequence of Virgisporangium ochraceum NBRC 16418.</title>
        <authorList>
            <person name="Komaki H."/>
            <person name="Tamura T."/>
        </authorList>
    </citation>
    <scope>NUCLEOTIDE SEQUENCE</scope>
    <source>
        <strain evidence="1">NBRC 16418</strain>
    </source>
</reference>
<dbReference type="EMBL" id="BOPH01000001">
    <property type="protein sequence ID" value="GIJ65167.1"/>
    <property type="molecule type" value="Genomic_DNA"/>
</dbReference>
<proteinExistence type="predicted"/>
<dbReference type="Proteomes" id="UP000635606">
    <property type="component" value="Unassembled WGS sequence"/>
</dbReference>
<name>A0A8J3ZLK0_9ACTN</name>
<gene>
    <name evidence="1" type="ORF">Voc01_000840</name>
</gene>
<sequence length="62" mass="6728">MHAFQLLDEVDEAGLEHRSLYRHHELVGGVRTVAAEDPHLADVDAEAAEKGGDLAERAGPVR</sequence>
<organism evidence="1 2">
    <name type="scientific">Virgisporangium ochraceum</name>
    <dbReference type="NCBI Taxonomy" id="65505"/>
    <lineage>
        <taxon>Bacteria</taxon>
        <taxon>Bacillati</taxon>
        <taxon>Actinomycetota</taxon>
        <taxon>Actinomycetes</taxon>
        <taxon>Micromonosporales</taxon>
        <taxon>Micromonosporaceae</taxon>
        <taxon>Virgisporangium</taxon>
    </lineage>
</organism>
<protein>
    <submittedName>
        <fullName evidence="1">Uncharacterized protein</fullName>
    </submittedName>
</protein>
<dbReference type="RefSeq" id="WP_203925174.1">
    <property type="nucleotide sequence ID" value="NZ_BOPH01000001.1"/>
</dbReference>
<accession>A0A8J3ZLK0</accession>
<evidence type="ECO:0000313" key="2">
    <source>
        <dbReference type="Proteomes" id="UP000635606"/>
    </source>
</evidence>